<dbReference type="GeneID" id="78150450"/>
<dbReference type="Proteomes" id="UP000064525">
    <property type="component" value="Chromosome I"/>
</dbReference>
<dbReference type="Pfam" id="PF07799">
    <property type="entry name" value="DUF1643"/>
    <property type="match status" value="1"/>
</dbReference>
<dbReference type="AlphaFoldDB" id="A0A0S4PRK5"/>
<accession>A0A0S4PRK5</accession>
<dbReference type="OrthoDB" id="9807577at2"/>
<evidence type="ECO:0000313" key="2">
    <source>
        <dbReference type="EMBL" id="TLD78284.1"/>
    </source>
</evidence>
<gene>
    <name evidence="1" type="ORF">BN2458_PEG0076</name>
    <name evidence="2" type="ORF">LS75_006670</name>
</gene>
<organism evidence="1 4">
    <name type="scientific">Helicobacter typhlonius</name>
    <dbReference type="NCBI Taxonomy" id="76936"/>
    <lineage>
        <taxon>Bacteria</taxon>
        <taxon>Pseudomonadati</taxon>
        <taxon>Campylobacterota</taxon>
        <taxon>Epsilonproteobacteria</taxon>
        <taxon>Campylobacterales</taxon>
        <taxon>Helicobacteraceae</taxon>
        <taxon>Helicobacter</taxon>
    </lineage>
</organism>
<dbReference type="InterPro" id="IPR012441">
    <property type="entry name" value="DUF1643"/>
</dbReference>
<name>A0A0S4PRK5_9HELI</name>
<evidence type="ECO:0000313" key="4">
    <source>
        <dbReference type="Proteomes" id="UP000064525"/>
    </source>
</evidence>
<dbReference type="PATRIC" id="fig|76936.10.peg.77"/>
<evidence type="ECO:0000313" key="1">
    <source>
        <dbReference type="EMBL" id="CUU38963.1"/>
    </source>
</evidence>
<evidence type="ECO:0000313" key="3">
    <source>
        <dbReference type="Proteomes" id="UP000029925"/>
    </source>
</evidence>
<reference evidence="2 3" key="1">
    <citation type="journal article" date="2014" name="Genome Announc.">
        <title>Draft genome sequences of eight enterohepatic helicobacter species isolated from both laboratory and wild rodents.</title>
        <authorList>
            <person name="Sheh A."/>
            <person name="Shen Z."/>
            <person name="Fox J.G."/>
        </authorList>
    </citation>
    <scope>NUCLEOTIDE SEQUENCE [LARGE SCALE GENOMIC DNA]</scope>
    <source>
        <strain evidence="2 3">MIT 98-6810</strain>
    </source>
</reference>
<proteinExistence type="predicted"/>
<dbReference type="KEGG" id="hty:BN2458_PEG0076"/>
<reference evidence="1" key="2">
    <citation type="submission" date="2015-11" db="EMBL/GenBank/DDBJ databases">
        <authorList>
            <person name="Zhang Y."/>
            <person name="Guo Z."/>
        </authorList>
    </citation>
    <scope>NUCLEOTIDE SEQUENCE</scope>
    <source>
        <strain evidence="1">1</strain>
    </source>
</reference>
<protein>
    <submittedName>
        <fullName evidence="2">DUF1643 domain-containing protein</fullName>
    </submittedName>
</protein>
<dbReference type="EMBL" id="LN907858">
    <property type="protein sequence ID" value="CUU38963.1"/>
    <property type="molecule type" value="Genomic_DNA"/>
</dbReference>
<reference evidence="4" key="3">
    <citation type="submission" date="2015-11" db="EMBL/GenBank/DDBJ databases">
        <authorList>
            <person name="Anvar S.Y."/>
        </authorList>
    </citation>
    <scope>NUCLEOTIDE SEQUENCE [LARGE SCALE GENOMIC DNA]</scope>
</reference>
<dbReference type="Proteomes" id="UP000029925">
    <property type="component" value="Unassembled WGS sequence"/>
</dbReference>
<dbReference type="STRING" id="76936.BN2458_PEG0076"/>
<dbReference type="RefSeq" id="WP_052082101.1">
    <property type="nucleotide sequence ID" value="NZ_CAOMJD010000031.1"/>
</dbReference>
<dbReference type="EMBL" id="JRPF02000007">
    <property type="protein sequence ID" value="TLD78284.1"/>
    <property type="molecule type" value="Genomic_DNA"/>
</dbReference>
<keyword evidence="3" id="KW-1185">Reference proteome</keyword>
<sequence length="185" mass="21736">MQKILFDTYEYNDKCRFVLGNNGKNPLICIGINPSNATNQRSDKTIAKIQKIIQYNGYDGFMMINLCSKISPYPKDIPYKLADCYHNENLRHIENVSKKYPNSDVLACWGNSFYMREYLPQILLDIVNKLGKHRKWFYLKDLTKKGNPRHPLARYIPFNSELKIFDIHSYIAKNQYVKSLSCHTK</sequence>